<dbReference type="SMART" id="SM00949">
    <property type="entry name" value="PAZ"/>
    <property type="match status" value="1"/>
</dbReference>
<dbReference type="Pfam" id="PF02171">
    <property type="entry name" value="Piwi"/>
    <property type="match status" value="2"/>
</dbReference>
<dbReference type="InterPro" id="IPR012337">
    <property type="entry name" value="RNaseH-like_sf"/>
</dbReference>
<feature type="compositionally biased region" description="Basic and acidic residues" evidence="8">
    <location>
        <begin position="502"/>
        <end position="517"/>
    </location>
</feature>
<sequence>MESRMSPSASMNLTYSYQPSWESLDKRPPPQWYDEAKFGIFIHWGVFSVPAFVSEWFWHRWKVENNEAVKDFMAKNYPPGFTYAEFAPQFRAEFFDANGWADLLAKSGARYVVLTSKHHEGYTLWPSAQSWNWNSVDVGPHRDLVKDLMNAVRNRTSLRFGLYFSHLEWFNPLYMGDKAGAFKATRDYPRDVSHPQLYDLVKRYRPHIVWGDGQWEAPEEYWGNCEFVAWLYNESPVREEVVINDRWSSDTTNRHGGFYTGSDKFHPGHVIDHKWENAMTLDKNSWGYRREAKMEDLLTTKELIYKLASTVAYGGNLLLNIGPTADGRIDFYFQQRLLEMGHWLSLNGEAIYGTYPWLIQTDNFTTDVFYTSRTKCPLPHQQPPLPQQQQQSSPPTPTPSSSSPPSPMAPPQVPKSDLPTRIYAIFFAWPTDVPPVLRLQAPPQVGMDVSSVSLLGHSGSVTHRLSSFSRDGTPINLLEVTLPTLPPDTPLHHGWALQIDSDKGAGEREPSPERQGEEGPSSDAQGTVMRGSVGRFSDRMSIESGGEGGPWGRQMVADERSEPAVRRPNGAFASLGAEVSAQTNLLPCGLAPGLTVQVYSTQFDPDVENVGGQRKLIYHNEQQILEALGGAAGSAVLYQGMNTFVVNPSKPSASVTVDSLTGDAQGQKIVFLRKHRLDLTQDKVMRGELDQEDVQYISCAIKKAMGHLHLQSIGRHSFLTEMLEQNSEHRGAVINVNRFQLLPGYFTSMLQLGGQLYFQIDCTHRILHSENLFETLKKKASSWQGPKSGLSDYINKEFVGRRIITLYSSGPANNRERKLYAIDKIDYDMSPKSTFTDRSGKTWTIGDYFSQTYGIQLTPGQPMVVSSKKKKIDGEWQVIRTFHLPSQAVTLTGLDESIRSDFRLNNEVGRHCRMLPGERLDKSQQLAHILQNNRDAKEVLAKYGISISNDRKVVSGRQLAIGDGATNFNFYTRPNEFEPLGKERPTKSDPNLRGKTLKPDNANFNVDSLVKPVGLTNWIMVYDEATSGQDSYKLLDSLRSTCQKFGMPIAEPAYLGIPKDKGGWRGALEEGGFWKYLNGMIEQQQRGAKENGNSVIVCVILPGKPDVASRVYSKMKERLSVHSNDLTPVASQFVQSKTINDERKWGSAVVKLIAQMNVKMGGAAWALNVKRLHDKPVMVVGVDAKKAKGKTVFVCAATQDRLFLEHYTRTNIKDGIETEIITGIGTFIKDAAFAFAQNLGRPPTRIIIYRCGLGDGQKAAALEAEVPSIYEGSSSFAISGGGGGRGGGGPPGRGGRGGGPGGRGGGRDGGGGLGNPPPLTLFDQGVTEDDRFVFFCCHQAVTQGTVTPTKYEVMALSDNWSFSTDSLYTMTMQLSMLYQNWGGPIRVPSVVKYAEVCARKVSEILDNKAPSEALSKSLWFL</sequence>
<dbReference type="SUPFAM" id="SSF51445">
    <property type="entry name" value="(Trans)glycosidases"/>
    <property type="match status" value="1"/>
</dbReference>
<dbReference type="GO" id="GO:0016139">
    <property type="term" value="P:glycoside catabolic process"/>
    <property type="evidence" value="ECO:0007669"/>
    <property type="project" value="TreeGrafter"/>
</dbReference>
<dbReference type="Gene3D" id="2.170.260.10">
    <property type="entry name" value="paz domain"/>
    <property type="match status" value="1"/>
</dbReference>
<feature type="region of interest" description="Disordered" evidence="8">
    <location>
        <begin position="502"/>
        <end position="562"/>
    </location>
</feature>
<dbReference type="PANTHER" id="PTHR10030">
    <property type="entry name" value="ALPHA-L-FUCOSIDASE"/>
    <property type="match status" value="1"/>
</dbReference>
<dbReference type="GO" id="GO:0005764">
    <property type="term" value="C:lysosome"/>
    <property type="evidence" value="ECO:0007669"/>
    <property type="project" value="TreeGrafter"/>
</dbReference>
<evidence type="ECO:0000256" key="7">
    <source>
        <dbReference type="ARBA" id="ARBA00023295"/>
    </source>
</evidence>
<dbReference type="OrthoDB" id="445936at2759"/>
<dbReference type="SMART" id="SM00950">
    <property type="entry name" value="Piwi"/>
    <property type="match status" value="1"/>
</dbReference>
<dbReference type="Proteomes" id="UP000041254">
    <property type="component" value="Unassembled WGS sequence"/>
</dbReference>
<dbReference type="InterPro" id="IPR036397">
    <property type="entry name" value="RNaseH_sf"/>
</dbReference>
<evidence type="ECO:0000256" key="1">
    <source>
        <dbReference type="ARBA" id="ARBA00004071"/>
    </source>
</evidence>
<evidence type="ECO:0000256" key="3">
    <source>
        <dbReference type="ARBA" id="ARBA00012662"/>
    </source>
</evidence>
<dbReference type="VEuPathDB" id="CryptoDB:Vbra_8184"/>
<accession>A0A0G4ETG9</accession>
<dbReference type="EMBL" id="CDMY01000309">
    <property type="protein sequence ID" value="CEM01739.1"/>
    <property type="molecule type" value="Genomic_DNA"/>
</dbReference>
<organism evidence="11 12">
    <name type="scientific">Vitrella brassicaformis (strain CCMP3155)</name>
    <dbReference type="NCBI Taxonomy" id="1169540"/>
    <lineage>
        <taxon>Eukaryota</taxon>
        <taxon>Sar</taxon>
        <taxon>Alveolata</taxon>
        <taxon>Colpodellida</taxon>
        <taxon>Vitrellaceae</taxon>
        <taxon>Vitrella</taxon>
    </lineage>
</organism>
<dbReference type="SUPFAM" id="SSF101690">
    <property type="entry name" value="PAZ domain"/>
    <property type="match status" value="1"/>
</dbReference>
<feature type="region of interest" description="Disordered" evidence="8">
    <location>
        <begin position="976"/>
        <end position="998"/>
    </location>
</feature>
<dbReference type="Pfam" id="PF02170">
    <property type="entry name" value="PAZ"/>
    <property type="match status" value="1"/>
</dbReference>
<evidence type="ECO:0000256" key="4">
    <source>
        <dbReference type="ARBA" id="ARBA00022729"/>
    </source>
</evidence>
<feature type="region of interest" description="Disordered" evidence="8">
    <location>
        <begin position="1280"/>
        <end position="1319"/>
    </location>
</feature>
<dbReference type="PROSITE" id="PS50822">
    <property type="entry name" value="PIWI"/>
    <property type="match status" value="1"/>
</dbReference>
<dbReference type="SMART" id="SM00812">
    <property type="entry name" value="Alpha_L_fucos"/>
    <property type="match status" value="1"/>
</dbReference>
<keyword evidence="4" id="KW-0732">Signal</keyword>
<dbReference type="SUPFAM" id="SSF53098">
    <property type="entry name" value="Ribonuclease H-like"/>
    <property type="match status" value="1"/>
</dbReference>
<dbReference type="GO" id="GO:0004560">
    <property type="term" value="F:alpha-L-fucosidase activity"/>
    <property type="evidence" value="ECO:0007669"/>
    <property type="project" value="UniProtKB-EC"/>
</dbReference>
<keyword evidence="5" id="KW-0378">Hydrolase</keyword>
<dbReference type="Gene3D" id="3.40.50.2300">
    <property type="match status" value="1"/>
</dbReference>
<dbReference type="Gene3D" id="3.20.20.80">
    <property type="entry name" value="Glycosidases"/>
    <property type="match status" value="1"/>
</dbReference>
<dbReference type="PhylomeDB" id="A0A0G4ETG9"/>
<dbReference type="STRING" id="1169540.A0A0G4ETG9"/>
<name>A0A0G4ETG9_VITBC</name>
<keyword evidence="6" id="KW-0325">Glycoprotein</keyword>
<dbReference type="InterPro" id="IPR016286">
    <property type="entry name" value="FUC_metazoa-typ"/>
</dbReference>
<keyword evidence="7" id="KW-0326">Glycosidase</keyword>
<dbReference type="PANTHER" id="PTHR10030:SF37">
    <property type="entry name" value="ALPHA-L-FUCOSIDASE-RELATED"/>
    <property type="match status" value="1"/>
</dbReference>
<evidence type="ECO:0000256" key="2">
    <source>
        <dbReference type="ARBA" id="ARBA00007951"/>
    </source>
</evidence>
<proteinExistence type="inferred from homology"/>
<dbReference type="InterPro" id="IPR057739">
    <property type="entry name" value="Glyco_hydro_29_N"/>
</dbReference>
<dbReference type="InterPro" id="IPR017853">
    <property type="entry name" value="GH"/>
</dbReference>
<reference evidence="11 12" key="1">
    <citation type="submission" date="2014-11" db="EMBL/GenBank/DDBJ databases">
        <authorList>
            <person name="Zhu J."/>
            <person name="Qi W."/>
            <person name="Song R."/>
        </authorList>
    </citation>
    <scope>NUCLEOTIDE SEQUENCE [LARGE SCALE GENOMIC DNA]</scope>
</reference>
<keyword evidence="12" id="KW-1185">Reference proteome</keyword>
<dbReference type="PROSITE" id="PS50821">
    <property type="entry name" value="PAZ"/>
    <property type="match status" value="1"/>
</dbReference>
<feature type="domain" description="PAZ" evidence="9">
    <location>
        <begin position="789"/>
        <end position="874"/>
    </location>
</feature>
<evidence type="ECO:0000313" key="12">
    <source>
        <dbReference type="Proteomes" id="UP000041254"/>
    </source>
</evidence>
<dbReference type="Pfam" id="PF16757">
    <property type="entry name" value="Fucosidase_C"/>
    <property type="match status" value="1"/>
</dbReference>
<dbReference type="Gene3D" id="3.30.420.10">
    <property type="entry name" value="Ribonuclease H-like superfamily/Ribonuclease H"/>
    <property type="match status" value="2"/>
</dbReference>
<dbReference type="EC" id="3.2.1.51" evidence="3"/>
<comment type="similarity">
    <text evidence="2">Belongs to the glycosyl hydrolase 29 family.</text>
</comment>
<evidence type="ECO:0000256" key="6">
    <source>
        <dbReference type="ARBA" id="ARBA00023180"/>
    </source>
</evidence>
<dbReference type="GO" id="GO:0006004">
    <property type="term" value="P:fucose metabolic process"/>
    <property type="evidence" value="ECO:0007669"/>
    <property type="project" value="InterPro"/>
</dbReference>
<feature type="compositionally biased region" description="Gly residues" evidence="8">
    <location>
        <begin position="1280"/>
        <end position="1314"/>
    </location>
</feature>
<feature type="compositionally biased region" description="Pro residues" evidence="8">
    <location>
        <begin position="394"/>
        <end position="413"/>
    </location>
</feature>
<protein>
    <recommendedName>
        <fullName evidence="3">alpha-L-fucosidase</fullName>
        <ecNumber evidence="3">3.2.1.51</ecNumber>
    </recommendedName>
</protein>
<dbReference type="InterPro" id="IPR031919">
    <property type="entry name" value="Fucosidase_C"/>
</dbReference>
<gene>
    <name evidence="11" type="ORF">Vbra_8184</name>
</gene>
<dbReference type="InterPro" id="IPR003100">
    <property type="entry name" value="PAZ_dom"/>
</dbReference>
<feature type="domain" description="Piwi" evidence="10">
    <location>
        <begin position="1128"/>
        <end position="1406"/>
    </location>
</feature>
<dbReference type="GO" id="GO:0003723">
    <property type="term" value="F:RNA binding"/>
    <property type="evidence" value="ECO:0007669"/>
    <property type="project" value="InterPro"/>
</dbReference>
<evidence type="ECO:0000313" key="11">
    <source>
        <dbReference type="EMBL" id="CEM01739.1"/>
    </source>
</evidence>
<dbReference type="InParanoid" id="A0A0G4ETG9"/>
<evidence type="ECO:0000259" key="10">
    <source>
        <dbReference type="PROSITE" id="PS50822"/>
    </source>
</evidence>
<evidence type="ECO:0000256" key="5">
    <source>
        <dbReference type="ARBA" id="ARBA00022801"/>
    </source>
</evidence>
<dbReference type="InterPro" id="IPR036085">
    <property type="entry name" value="PAZ_dom_sf"/>
</dbReference>
<dbReference type="InterPro" id="IPR000933">
    <property type="entry name" value="Glyco_hydro_29"/>
</dbReference>
<dbReference type="InterPro" id="IPR003165">
    <property type="entry name" value="Piwi"/>
</dbReference>
<dbReference type="Pfam" id="PF01120">
    <property type="entry name" value="Alpha_L_fucos"/>
    <property type="match status" value="1"/>
</dbReference>
<dbReference type="PRINTS" id="PR00741">
    <property type="entry name" value="GLHYDRLASE29"/>
</dbReference>
<evidence type="ECO:0000259" key="9">
    <source>
        <dbReference type="PROSITE" id="PS50821"/>
    </source>
</evidence>
<feature type="region of interest" description="Disordered" evidence="8">
    <location>
        <begin position="375"/>
        <end position="415"/>
    </location>
</feature>
<evidence type="ECO:0000256" key="8">
    <source>
        <dbReference type="SAM" id="MobiDB-lite"/>
    </source>
</evidence>
<feature type="compositionally biased region" description="Basic and acidic residues" evidence="8">
    <location>
        <begin position="976"/>
        <end position="992"/>
    </location>
</feature>
<dbReference type="FunFam" id="3.20.20.80:FF:000027">
    <property type="entry name" value="Alpha-L-fucosidase"/>
    <property type="match status" value="1"/>
</dbReference>
<comment type="function">
    <text evidence="1">Alpha-L-fucosidase is responsible for hydrolyzing the alpha-1,6-linked fucose joined to the reducing-end N-acetylglucosamine of the carbohydrate moieties of glycoproteins.</text>
</comment>